<protein>
    <submittedName>
        <fullName evidence="4">Peptidase M23</fullName>
    </submittedName>
</protein>
<dbReference type="EMBL" id="QUZK01000026">
    <property type="protein sequence ID" value="RFF30943.1"/>
    <property type="molecule type" value="Genomic_DNA"/>
</dbReference>
<feature type="signal peptide" evidence="2">
    <location>
        <begin position="1"/>
        <end position="22"/>
    </location>
</feature>
<dbReference type="InterPro" id="IPR016047">
    <property type="entry name" value="M23ase_b-sheet_dom"/>
</dbReference>
<dbReference type="SUPFAM" id="SSF51261">
    <property type="entry name" value="Duplicated hybrid motif"/>
    <property type="match status" value="1"/>
</dbReference>
<accession>A0A3E1K9N4</accession>
<dbReference type="Pfam" id="PF01551">
    <property type="entry name" value="Peptidase_M23"/>
    <property type="match status" value="1"/>
</dbReference>
<dbReference type="PANTHER" id="PTHR21666:SF270">
    <property type="entry name" value="MUREIN HYDROLASE ACTIVATOR ENVC"/>
    <property type="match status" value="1"/>
</dbReference>
<gene>
    <name evidence="4" type="ORF">DZC52_06225</name>
</gene>
<dbReference type="InterPro" id="IPR011055">
    <property type="entry name" value="Dup_hybrid_motif"/>
</dbReference>
<evidence type="ECO:0000313" key="4">
    <source>
        <dbReference type="EMBL" id="RFF30943.1"/>
    </source>
</evidence>
<evidence type="ECO:0000256" key="2">
    <source>
        <dbReference type="SAM" id="SignalP"/>
    </source>
</evidence>
<dbReference type="OrthoDB" id="9784703at2"/>
<keyword evidence="2" id="KW-0732">Signal</keyword>
<dbReference type="Gene3D" id="2.70.70.10">
    <property type="entry name" value="Glucose Permease (Domain IIA)"/>
    <property type="match status" value="1"/>
</dbReference>
<feature type="coiled-coil region" evidence="1">
    <location>
        <begin position="30"/>
        <end position="57"/>
    </location>
</feature>
<feature type="domain" description="M23ase beta-sheet core" evidence="3">
    <location>
        <begin position="285"/>
        <end position="378"/>
    </location>
</feature>
<reference evidence="4 5" key="1">
    <citation type="submission" date="2018-08" db="EMBL/GenBank/DDBJ databases">
        <title>Wenzhouxiangella salilacus sp. nov., a novel bacterium isolated from a saline lake in Xinjiang Province, China.</title>
        <authorList>
            <person name="Han S."/>
        </authorList>
    </citation>
    <scope>NUCLEOTIDE SEQUENCE [LARGE SCALE GENOMIC DNA]</scope>
    <source>
        <strain evidence="4 5">XDB06</strain>
    </source>
</reference>
<comment type="caution">
    <text evidence="4">The sequence shown here is derived from an EMBL/GenBank/DDBJ whole genome shotgun (WGS) entry which is preliminary data.</text>
</comment>
<proteinExistence type="predicted"/>
<dbReference type="AlphaFoldDB" id="A0A3E1K9N4"/>
<feature type="chain" id="PRO_5017682389" evidence="2">
    <location>
        <begin position="23"/>
        <end position="384"/>
    </location>
</feature>
<dbReference type="InterPro" id="IPR050570">
    <property type="entry name" value="Cell_wall_metabolism_enzyme"/>
</dbReference>
<name>A0A3E1K9N4_9GAMM</name>
<dbReference type="GO" id="GO:0004222">
    <property type="term" value="F:metalloendopeptidase activity"/>
    <property type="evidence" value="ECO:0007669"/>
    <property type="project" value="TreeGrafter"/>
</dbReference>
<evidence type="ECO:0000313" key="5">
    <source>
        <dbReference type="Proteomes" id="UP000260351"/>
    </source>
</evidence>
<dbReference type="Proteomes" id="UP000260351">
    <property type="component" value="Unassembled WGS sequence"/>
</dbReference>
<evidence type="ECO:0000259" key="3">
    <source>
        <dbReference type="Pfam" id="PF01551"/>
    </source>
</evidence>
<feature type="coiled-coil region" evidence="1">
    <location>
        <begin position="160"/>
        <end position="243"/>
    </location>
</feature>
<dbReference type="CDD" id="cd12797">
    <property type="entry name" value="M23_peptidase"/>
    <property type="match status" value="1"/>
</dbReference>
<evidence type="ECO:0000256" key="1">
    <source>
        <dbReference type="SAM" id="Coils"/>
    </source>
</evidence>
<dbReference type="PANTHER" id="PTHR21666">
    <property type="entry name" value="PEPTIDASE-RELATED"/>
    <property type="match status" value="1"/>
</dbReference>
<dbReference type="Gene3D" id="6.10.250.3150">
    <property type="match status" value="1"/>
</dbReference>
<organism evidence="4 5">
    <name type="scientific">Wenzhouxiangella sediminis</name>
    <dbReference type="NCBI Taxonomy" id="1792836"/>
    <lineage>
        <taxon>Bacteria</taxon>
        <taxon>Pseudomonadati</taxon>
        <taxon>Pseudomonadota</taxon>
        <taxon>Gammaproteobacteria</taxon>
        <taxon>Chromatiales</taxon>
        <taxon>Wenzhouxiangellaceae</taxon>
        <taxon>Wenzhouxiangella</taxon>
    </lineage>
</organism>
<sequence>MRPARSLLPLLLAAALSASPLAPLRAQEDREAVEAELEEVRAEIAEIQSRIDESLGNRDRLLEGLADAERAVGRARRAQAETDQALSEVRGEIVTLESRQDELEAQVGERAGELAVQLVTAYRQGSQSRLKMLLNQDDPRRLSRRLAYHGYLSRARLSAIEELRETVAALERTRRELADEAERLGELLAERKRETQRLESAMGQREEALAALDRRLASDREQLADLERDAAELTRLLEQLADVLADVPADVEIPPFAELAGELDMPVSGRVLEAFGDHRSGELLWTGWLIDVDTGEEVRSVAHGRVAYADWLRGYGLLLIIDHGDEYMSLYAHNEALMRDVGDWVAPGDVVALAGRSGGVDNPALYFELRKGGRPVDPAAWIQR</sequence>
<dbReference type="RefSeq" id="WP_116650268.1">
    <property type="nucleotide sequence ID" value="NZ_QUZK01000026.1"/>
</dbReference>
<keyword evidence="1" id="KW-0175">Coiled coil</keyword>
<dbReference type="FunFam" id="2.70.70.10:FF:000003">
    <property type="entry name" value="Murein hydrolase activator EnvC"/>
    <property type="match status" value="1"/>
</dbReference>
<keyword evidence="5" id="KW-1185">Reference proteome</keyword>